<dbReference type="EMBL" id="JAQJZL010000002">
    <property type="protein sequence ID" value="KAJ6051495.1"/>
    <property type="molecule type" value="Genomic_DNA"/>
</dbReference>
<keyword evidence="5 7" id="KW-0862">Zinc</keyword>
<comment type="similarity">
    <text evidence="1 7">Belongs to the peptidase M3 family.</text>
</comment>
<dbReference type="AlphaFoldDB" id="A0AAD6NBW7"/>
<dbReference type="InterPro" id="IPR024077">
    <property type="entry name" value="Neurolysin/TOP_dom2"/>
</dbReference>
<dbReference type="GO" id="GO:0046872">
    <property type="term" value="F:metal ion binding"/>
    <property type="evidence" value="ECO:0007669"/>
    <property type="project" value="UniProtKB-UniRule"/>
</dbReference>
<evidence type="ECO:0000256" key="8">
    <source>
        <dbReference type="SAM" id="SignalP"/>
    </source>
</evidence>
<gene>
    <name evidence="10" type="ORF">N7460_002029</name>
</gene>
<dbReference type="Proteomes" id="UP001219568">
    <property type="component" value="Unassembled WGS sequence"/>
</dbReference>
<evidence type="ECO:0000256" key="5">
    <source>
        <dbReference type="ARBA" id="ARBA00022833"/>
    </source>
</evidence>
<evidence type="ECO:0000313" key="11">
    <source>
        <dbReference type="Proteomes" id="UP001219568"/>
    </source>
</evidence>
<evidence type="ECO:0000256" key="6">
    <source>
        <dbReference type="ARBA" id="ARBA00023049"/>
    </source>
</evidence>
<dbReference type="InterPro" id="IPR001567">
    <property type="entry name" value="Pept_M3A_M3B_dom"/>
</dbReference>
<dbReference type="Pfam" id="PF01432">
    <property type="entry name" value="Peptidase_M3"/>
    <property type="match status" value="1"/>
</dbReference>
<comment type="cofactor">
    <cofactor evidence="7">
        <name>Zn(2+)</name>
        <dbReference type="ChEBI" id="CHEBI:29105"/>
    </cofactor>
    <text evidence="7">Binds 1 zinc ion.</text>
</comment>
<accession>A0AAD6NBW7</accession>
<evidence type="ECO:0000313" key="10">
    <source>
        <dbReference type="EMBL" id="KAJ6051495.1"/>
    </source>
</evidence>
<dbReference type="InterPro" id="IPR045090">
    <property type="entry name" value="Pept_M3A_M3B"/>
</dbReference>
<dbReference type="Gene3D" id="1.10.1370.10">
    <property type="entry name" value="Neurolysin, domain 3"/>
    <property type="match status" value="1"/>
</dbReference>
<evidence type="ECO:0000256" key="3">
    <source>
        <dbReference type="ARBA" id="ARBA00022723"/>
    </source>
</evidence>
<keyword evidence="3 7" id="KW-0479">Metal-binding</keyword>
<keyword evidence="6 7" id="KW-0482">Metalloprotease</keyword>
<reference evidence="10" key="1">
    <citation type="journal article" date="2023" name="IMA Fungus">
        <title>Comparative genomic study of the Penicillium genus elucidates a diverse pangenome and 15 lateral gene transfer events.</title>
        <authorList>
            <person name="Petersen C."/>
            <person name="Sorensen T."/>
            <person name="Nielsen M.R."/>
            <person name="Sondergaard T.E."/>
            <person name="Sorensen J.L."/>
            <person name="Fitzpatrick D.A."/>
            <person name="Frisvad J.C."/>
            <person name="Nielsen K.L."/>
        </authorList>
    </citation>
    <scope>NUCLEOTIDE SEQUENCE</scope>
    <source>
        <strain evidence="10">IBT 15450</strain>
    </source>
</reference>
<keyword evidence="11" id="KW-1185">Reference proteome</keyword>
<sequence length="165" mass="18339">MGSILCSLLEILGEILGSSVAARQVNQGIFTLRQVTFSKFDRQTHCPETQQHIESCHIDCGERPGYMDLKVGLVEEMVMSRRRVTCGSKNGSIIPVSTTRNLAADMWHSNFCLKLLSSEVGPRFRNMILAHGGSQNEMENLKEFLGRAPTMDAYLCDPGAQESMK</sequence>
<name>A0AAD6NBW7_PENCN</name>
<evidence type="ECO:0000256" key="1">
    <source>
        <dbReference type="ARBA" id="ARBA00006040"/>
    </source>
</evidence>
<proteinExistence type="inferred from homology"/>
<reference evidence="10" key="2">
    <citation type="submission" date="2023-01" db="EMBL/GenBank/DDBJ databases">
        <authorList>
            <person name="Petersen C."/>
        </authorList>
    </citation>
    <scope>NUCLEOTIDE SEQUENCE</scope>
    <source>
        <strain evidence="10">IBT 15450</strain>
    </source>
</reference>
<feature type="signal peptide" evidence="8">
    <location>
        <begin position="1"/>
        <end position="17"/>
    </location>
</feature>
<dbReference type="GO" id="GO:0004222">
    <property type="term" value="F:metalloendopeptidase activity"/>
    <property type="evidence" value="ECO:0007669"/>
    <property type="project" value="InterPro"/>
</dbReference>
<evidence type="ECO:0000256" key="4">
    <source>
        <dbReference type="ARBA" id="ARBA00022801"/>
    </source>
</evidence>
<dbReference type="PANTHER" id="PTHR11804">
    <property type="entry name" value="PROTEASE M3 THIMET OLIGOPEPTIDASE-RELATED"/>
    <property type="match status" value="1"/>
</dbReference>
<keyword evidence="4 7" id="KW-0378">Hydrolase</keyword>
<dbReference type="SUPFAM" id="SSF55486">
    <property type="entry name" value="Metalloproteases ('zincins'), catalytic domain"/>
    <property type="match status" value="1"/>
</dbReference>
<dbReference type="GO" id="GO:0006518">
    <property type="term" value="P:peptide metabolic process"/>
    <property type="evidence" value="ECO:0007669"/>
    <property type="project" value="TreeGrafter"/>
</dbReference>
<feature type="chain" id="PRO_5041911953" description="Peptidase M3A/M3B catalytic domain-containing protein" evidence="8">
    <location>
        <begin position="18"/>
        <end position="165"/>
    </location>
</feature>
<evidence type="ECO:0000256" key="2">
    <source>
        <dbReference type="ARBA" id="ARBA00022670"/>
    </source>
</evidence>
<organism evidence="10 11">
    <name type="scientific">Penicillium canescens</name>
    <dbReference type="NCBI Taxonomy" id="5083"/>
    <lineage>
        <taxon>Eukaryota</taxon>
        <taxon>Fungi</taxon>
        <taxon>Dikarya</taxon>
        <taxon>Ascomycota</taxon>
        <taxon>Pezizomycotina</taxon>
        <taxon>Eurotiomycetes</taxon>
        <taxon>Eurotiomycetidae</taxon>
        <taxon>Eurotiales</taxon>
        <taxon>Aspergillaceae</taxon>
        <taxon>Penicillium</taxon>
    </lineage>
</organism>
<evidence type="ECO:0000256" key="7">
    <source>
        <dbReference type="RuleBase" id="RU003435"/>
    </source>
</evidence>
<dbReference type="GO" id="GO:0006508">
    <property type="term" value="P:proteolysis"/>
    <property type="evidence" value="ECO:0007669"/>
    <property type="project" value="UniProtKB-KW"/>
</dbReference>
<keyword evidence="8" id="KW-0732">Signal</keyword>
<evidence type="ECO:0000259" key="9">
    <source>
        <dbReference type="Pfam" id="PF01432"/>
    </source>
</evidence>
<protein>
    <recommendedName>
        <fullName evidence="9">Peptidase M3A/M3B catalytic domain-containing protein</fullName>
    </recommendedName>
</protein>
<feature type="domain" description="Peptidase M3A/M3B catalytic" evidence="9">
    <location>
        <begin position="101"/>
        <end position="155"/>
    </location>
</feature>
<comment type="caution">
    <text evidence="10">The sequence shown here is derived from an EMBL/GenBank/DDBJ whole genome shotgun (WGS) entry which is preliminary data.</text>
</comment>
<dbReference type="PANTHER" id="PTHR11804:SF84">
    <property type="entry name" value="SACCHAROLYSIN"/>
    <property type="match status" value="1"/>
</dbReference>
<keyword evidence="2 7" id="KW-0645">Protease</keyword>